<dbReference type="OrthoDB" id="3540210at2759"/>
<protein>
    <submittedName>
        <fullName evidence="2">Uncharacterized protein</fullName>
    </submittedName>
</protein>
<dbReference type="Proteomes" id="UP000244855">
    <property type="component" value="Unassembled WGS sequence"/>
</dbReference>
<keyword evidence="1" id="KW-0472">Membrane</keyword>
<keyword evidence="3" id="KW-1185">Reference proteome</keyword>
<organism evidence="2 3">
    <name type="scientific">Periconia macrospinosa</name>
    <dbReference type="NCBI Taxonomy" id="97972"/>
    <lineage>
        <taxon>Eukaryota</taxon>
        <taxon>Fungi</taxon>
        <taxon>Dikarya</taxon>
        <taxon>Ascomycota</taxon>
        <taxon>Pezizomycotina</taxon>
        <taxon>Dothideomycetes</taxon>
        <taxon>Pleosporomycetidae</taxon>
        <taxon>Pleosporales</taxon>
        <taxon>Massarineae</taxon>
        <taxon>Periconiaceae</taxon>
        <taxon>Periconia</taxon>
    </lineage>
</organism>
<dbReference type="EMBL" id="KZ805507">
    <property type="protein sequence ID" value="PVH95128.1"/>
    <property type="molecule type" value="Genomic_DNA"/>
</dbReference>
<evidence type="ECO:0000256" key="1">
    <source>
        <dbReference type="SAM" id="Phobius"/>
    </source>
</evidence>
<evidence type="ECO:0000313" key="3">
    <source>
        <dbReference type="Proteomes" id="UP000244855"/>
    </source>
</evidence>
<reference evidence="2 3" key="1">
    <citation type="journal article" date="2018" name="Sci. Rep.">
        <title>Comparative genomics provides insights into the lifestyle and reveals functional heterogeneity of dark septate endophytic fungi.</title>
        <authorList>
            <person name="Knapp D.G."/>
            <person name="Nemeth J.B."/>
            <person name="Barry K."/>
            <person name="Hainaut M."/>
            <person name="Henrissat B."/>
            <person name="Johnson J."/>
            <person name="Kuo A."/>
            <person name="Lim J.H.P."/>
            <person name="Lipzen A."/>
            <person name="Nolan M."/>
            <person name="Ohm R.A."/>
            <person name="Tamas L."/>
            <person name="Grigoriev I.V."/>
            <person name="Spatafora J.W."/>
            <person name="Nagy L.G."/>
            <person name="Kovacs G.M."/>
        </authorList>
    </citation>
    <scope>NUCLEOTIDE SEQUENCE [LARGE SCALE GENOMIC DNA]</scope>
    <source>
        <strain evidence="2 3">DSE2036</strain>
    </source>
</reference>
<proteinExistence type="predicted"/>
<gene>
    <name evidence="2" type="ORF">DM02DRAFT_691345</name>
</gene>
<accession>A0A2V1DAK7</accession>
<name>A0A2V1DAK7_9PLEO</name>
<sequence>MRSWEGCDVVWCGFWINWSSDNVHGAVLTLPRQWALILVAFMALFVKLAGSYLWGIICFAIHQANASSWHQDDMYHHFQLVLRNSESEASFIGKLLTVGVAHKGARLEAYKRSMWLIILAALHGMSMWVADTLSSRFIVSGDEVQAVPSKCGWMRDDGASVDALADEATFENLNSLAVMTRHGYRRSAAYSRSCYAQMGINTTMCSIYKQTTLPLSIRYPAPCPFNENICYGSAISLDTGRIRSDEHLGINTRPEDAISLRKVLTCVPFAGERYSNASLHPQKNQADTCYYFGQKVGSEVPETICASKVSFSGWYSISSVSAFVSYKGNRATLIEPIPELQSSDSDLTIIDLTNRVAYRKPVDDPWFNARNQSISPTGEDMKVYTATNLMSFIGCQESYQFCTANEDNCSPFTGIYAIDFANLTKLNPTQSAVSRIMWMVGMITQLNFQLIFIGRENLLANDYLWDDSFNFGFSANLPPNQWHKEVVNWMNTSLAAQQGMIYNYARQTLFVTGPSVPTLEYVVEPEDPTMRLLCHKIKHRSQAHTSFNVLSLFLVLGIALIIIALKLSLPTLVSYFQKRTGKGLYKRLEWIETSAFQLQRIAAEGRGIGPWKGREDQVPTLAEHGYLFNMAKPSLRESWSQVGRNGLFEE</sequence>
<evidence type="ECO:0000313" key="2">
    <source>
        <dbReference type="EMBL" id="PVH95128.1"/>
    </source>
</evidence>
<feature type="transmembrane region" description="Helical" evidence="1">
    <location>
        <begin position="549"/>
        <end position="569"/>
    </location>
</feature>
<dbReference type="AlphaFoldDB" id="A0A2V1DAK7"/>
<feature type="transmembrane region" description="Helical" evidence="1">
    <location>
        <begin position="113"/>
        <end position="130"/>
    </location>
</feature>
<keyword evidence="1" id="KW-0812">Transmembrane</keyword>
<keyword evidence="1" id="KW-1133">Transmembrane helix</keyword>
<feature type="transmembrane region" description="Helical" evidence="1">
    <location>
        <begin position="34"/>
        <end position="61"/>
    </location>
</feature>